<evidence type="ECO:0000256" key="1">
    <source>
        <dbReference type="SAM" id="MobiDB-lite"/>
    </source>
</evidence>
<name>A0A2A9MH39_BESBE</name>
<feature type="region of interest" description="Disordered" evidence="1">
    <location>
        <begin position="523"/>
        <end position="568"/>
    </location>
</feature>
<evidence type="ECO:0000313" key="2">
    <source>
        <dbReference type="EMBL" id="PFH37219.1"/>
    </source>
</evidence>
<reference evidence="2 3" key="1">
    <citation type="submission" date="2017-09" db="EMBL/GenBank/DDBJ databases">
        <title>Genome sequencing of Besnoitia besnoiti strain Bb-Ger1.</title>
        <authorList>
            <person name="Schares G."/>
            <person name="Venepally P."/>
            <person name="Lorenzi H.A."/>
        </authorList>
    </citation>
    <scope>NUCLEOTIDE SEQUENCE [LARGE SCALE GENOMIC DNA]</scope>
    <source>
        <strain evidence="2 3">Bb-Ger1</strain>
    </source>
</reference>
<dbReference type="OrthoDB" id="365692at2759"/>
<dbReference type="GeneID" id="40308658"/>
<dbReference type="AlphaFoldDB" id="A0A2A9MH39"/>
<feature type="compositionally biased region" description="Low complexity" evidence="1">
    <location>
        <begin position="161"/>
        <end position="180"/>
    </location>
</feature>
<evidence type="ECO:0000313" key="3">
    <source>
        <dbReference type="Proteomes" id="UP000224006"/>
    </source>
</evidence>
<feature type="region of interest" description="Disordered" evidence="1">
    <location>
        <begin position="71"/>
        <end position="180"/>
    </location>
</feature>
<keyword evidence="3" id="KW-1185">Reference proteome</keyword>
<dbReference type="EMBL" id="NWUJ01000002">
    <property type="protein sequence ID" value="PFH37219.1"/>
    <property type="molecule type" value="Genomic_DNA"/>
</dbReference>
<feature type="region of interest" description="Disordered" evidence="1">
    <location>
        <begin position="437"/>
        <end position="492"/>
    </location>
</feature>
<gene>
    <name evidence="2" type="ORF">BESB_036770</name>
</gene>
<dbReference type="Proteomes" id="UP000224006">
    <property type="component" value="Chromosome II"/>
</dbReference>
<dbReference type="Gene3D" id="3.30.310.10">
    <property type="entry name" value="TATA-Binding Protein"/>
    <property type="match status" value="1"/>
</dbReference>
<feature type="compositionally biased region" description="Basic and acidic residues" evidence="1">
    <location>
        <begin position="441"/>
        <end position="454"/>
    </location>
</feature>
<comment type="caution">
    <text evidence="2">The sequence shown here is derived from an EMBL/GenBank/DDBJ whole genome shotgun (WGS) entry which is preliminary data.</text>
</comment>
<dbReference type="RefSeq" id="XP_029221228.1">
    <property type="nucleotide sequence ID" value="XM_029362263.1"/>
</dbReference>
<proteinExistence type="predicted"/>
<accession>A0A2A9MH39</accession>
<dbReference type="SUPFAM" id="SSF55945">
    <property type="entry name" value="TATA-box binding protein-like"/>
    <property type="match status" value="1"/>
</dbReference>
<feature type="compositionally biased region" description="Basic and acidic residues" evidence="1">
    <location>
        <begin position="557"/>
        <end position="566"/>
    </location>
</feature>
<dbReference type="KEGG" id="bbes:BESB_036770"/>
<dbReference type="InterPro" id="IPR012295">
    <property type="entry name" value="TBP_dom_sf"/>
</dbReference>
<dbReference type="VEuPathDB" id="ToxoDB:BESB_036770"/>
<organism evidence="2 3">
    <name type="scientific">Besnoitia besnoiti</name>
    <name type="common">Apicomplexan protozoan</name>
    <dbReference type="NCBI Taxonomy" id="94643"/>
    <lineage>
        <taxon>Eukaryota</taxon>
        <taxon>Sar</taxon>
        <taxon>Alveolata</taxon>
        <taxon>Apicomplexa</taxon>
        <taxon>Conoidasida</taxon>
        <taxon>Coccidia</taxon>
        <taxon>Eucoccidiorida</taxon>
        <taxon>Eimeriorina</taxon>
        <taxon>Sarcocystidae</taxon>
        <taxon>Besnoitia</taxon>
    </lineage>
</organism>
<protein>
    <submittedName>
        <fullName evidence="2">Uncharacterized protein</fullName>
    </submittedName>
</protein>
<sequence length="610" mass="64017">MLVEFPDASVSFLNLLVSSGRPPEIAGGRLQRFAFARVIKRSCCRSDCRFFFQFSLLSACGSAAAGAMPPARLLPPPSEDAQQGEDEEPALPPRWEGSAASPSSSPSSSLPLSFSPHPASGSSCPPQPSSSVPSSPARLRDPPAAALPAPALGSPGPPPWAGAAPASTAISPRGSPLSAPFTPPPLPASFSFSPLPLHLSDKRVPQALSATIAPSAYVTNIWTSICVCATGFSARDLFLIARSLPNSEYSGGSSLPVVLRLKSPSCTAVLSANGRLSIMGGVTREQAAWQAYRVAYKLKFRMRWRFGHGASLARGQAAEEEEKRQEEAEKQRLLSGERLAAAAPLASSASSDAACALSYVSDPRIRFVPEEIETQQMVCRLDLGGAFRPDLERLESHPSLQGRVVGIKDGLTIRVPLPAFEAAAPLAAASSDSAALTAAGAEREDAPPRDRCRGDGASSAEGDRRPCRRLHAIGTPEGEAPGAAAREKRQAPAAAALVWKEKNVWSGGDDGEDEDPIAAELFAGLEGSEDSASSAPSSPQGRGGELASKKRRKRGRAFADERRDGRGALPKKKGATCIVYRSGRLLVLGCTSAEEIDYAVSFVWPALVGL</sequence>
<feature type="compositionally biased region" description="Low complexity" evidence="1">
    <location>
        <begin position="98"/>
        <end position="154"/>
    </location>
</feature>